<comment type="caution">
    <text evidence="3">The sequence shown here is derived from an EMBL/GenBank/DDBJ whole genome shotgun (WGS) entry which is preliminary data.</text>
</comment>
<feature type="region of interest" description="Disordered" evidence="1">
    <location>
        <begin position="253"/>
        <end position="277"/>
    </location>
</feature>
<keyword evidence="2" id="KW-0732">Signal</keyword>
<dbReference type="PROSITE" id="PS51257">
    <property type="entry name" value="PROKAR_LIPOPROTEIN"/>
    <property type="match status" value="1"/>
</dbReference>
<evidence type="ECO:0000256" key="1">
    <source>
        <dbReference type="SAM" id="MobiDB-lite"/>
    </source>
</evidence>
<protein>
    <submittedName>
        <fullName evidence="3">Cellulose biosynthesis protein BcsN</fullName>
    </submittedName>
</protein>
<dbReference type="InterPro" id="IPR031482">
    <property type="entry name" value="CBP_BcsN"/>
</dbReference>
<sequence length="373" mass="39716">MLVSRPVSLLITAFILTACATQDPTAIAYGKRDIGIDEAFVLPSNRSIVGITQERASNAIVQTIALSTNSVRPGGNYFRVTFFGPVNSAGASENTLSYQSLTEGRISRELRTEMAGITMVRSPYYVQNNYGPFSYATGTTSGGESCIYAWQQIRSPAHAQNFFQNRGRIDLRLRLCETGASQEKLLASMYEFTINATIATSGWNPYGEPAGPSADIGRMGSPLMAPSVKSNLSGAFPASDLHTDRLNNAVSKAETAAPARRMPARQPAYVSQPKAEPDYYPPVQQTYTTGSYPQAPVVVPAPQLSNTAPVQQRTMPAPPAYAVPPAQPVQIQVPSPVATQTPQAAPAAIVVPSPCKQPPNSSGANATNMTGCL</sequence>
<accession>A0A366E0P9</accession>
<dbReference type="RefSeq" id="WP_113944439.1">
    <property type="nucleotide sequence ID" value="NZ_JBHEEG010000004.1"/>
</dbReference>
<dbReference type="Proteomes" id="UP000252893">
    <property type="component" value="Unassembled WGS sequence"/>
</dbReference>
<dbReference type="Pfam" id="PF17038">
    <property type="entry name" value="CBP_BcsN"/>
    <property type="match status" value="1"/>
</dbReference>
<proteinExistence type="predicted"/>
<reference evidence="3 4" key="1">
    <citation type="submission" date="2018-06" db="EMBL/GenBank/DDBJ databases">
        <title>Genomic Encyclopedia of Type Strains, Phase IV (KMG-IV): sequencing the most valuable type-strain genomes for metagenomic binning, comparative biology and taxonomic classification.</title>
        <authorList>
            <person name="Goeker M."/>
        </authorList>
    </citation>
    <scope>NUCLEOTIDE SEQUENCE [LARGE SCALE GENOMIC DNA]</scope>
    <source>
        <strain evidence="3 4">DSM 25619</strain>
    </source>
</reference>
<dbReference type="EMBL" id="QNRH01000003">
    <property type="protein sequence ID" value="RBO95946.1"/>
    <property type="molecule type" value="Genomic_DNA"/>
</dbReference>
<evidence type="ECO:0000313" key="3">
    <source>
        <dbReference type="EMBL" id="RBO95946.1"/>
    </source>
</evidence>
<dbReference type="OrthoDB" id="7948789at2"/>
<feature type="compositionally biased region" description="Low complexity" evidence="1">
    <location>
        <begin position="256"/>
        <end position="268"/>
    </location>
</feature>
<evidence type="ECO:0000313" key="4">
    <source>
        <dbReference type="Proteomes" id="UP000252893"/>
    </source>
</evidence>
<organism evidence="3 4">
    <name type="scientific">Pseudochrobactrum asaccharolyticum</name>
    <dbReference type="NCBI Taxonomy" id="354351"/>
    <lineage>
        <taxon>Bacteria</taxon>
        <taxon>Pseudomonadati</taxon>
        <taxon>Pseudomonadota</taxon>
        <taxon>Alphaproteobacteria</taxon>
        <taxon>Hyphomicrobiales</taxon>
        <taxon>Brucellaceae</taxon>
        <taxon>Pseudochrobactrum</taxon>
    </lineage>
</organism>
<name>A0A366E0P9_9HYPH</name>
<keyword evidence="4" id="KW-1185">Reference proteome</keyword>
<dbReference type="AlphaFoldDB" id="A0A366E0P9"/>
<evidence type="ECO:0000256" key="2">
    <source>
        <dbReference type="SAM" id="SignalP"/>
    </source>
</evidence>
<gene>
    <name evidence="3" type="ORF">DFR47_103511</name>
</gene>
<feature type="signal peptide" evidence="2">
    <location>
        <begin position="1"/>
        <end position="20"/>
    </location>
</feature>
<feature type="chain" id="PRO_5016653272" evidence="2">
    <location>
        <begin position="21"/>
        <end position="373"/>
    </location>
</feature>